<evidence type="ECO:0000313" key="3">
    <source>
        <dbReference type="Proteomes" id="UP000006038"/>
    </source>
</evidence>
<feature type="region of interest" description="Disordered" evidence="1">
    <location>
        <begin position="136"/>
        <end position="205"/>
    </location>
</feature>
<dbReference type="AlphaFoldDB" id="J3LPC5"/>
<feature type="compositionally biased region" description="Polar residues" evidence="1">
    <location>
        <begin position="137"/>
        <end position="147"/>
    </location>
</feature>
<reference evidence="2" key="1">
    <citation type="journal article" date="2013" name="Nat. Commun.">
        <title>Whole-genome sequencing of Oryza brachyantha reveals mechanisms underlying Oryza genome evolution.</title>
        <authorList>
            <person name="Chen J."/>
            <person name="Huang Q."/>
            <person name="Gao D."/>
            <person name="Wang J."/>
            <person name="Lang Y."/>
            <person name="Liu T."/>
            <person name="Li B."/>
            <person name="Bai Z."/>
            <person name="Luis Goicoechea J."/>
            <person name="Liang C."/>
            <person name="Chen C."/>
            <person name="Zhang W."/>
            <person name="Sun S."/>
            <person name="Liao Y."/>
            <person name="Zhang X."/>
            <person name="Yang L."/>
            <person name="Song C."/>
            <person name="Wang M."/>
            <person name="Shi J."/>
            <person name="Liu G."/>
            <person name="Liu J."/>
            <person name="Zhou H."/>
            <person name="Zhou W."/>
            <person name="Yu Q."/>
            <person name="An N."/>
            <person name="Chen Y."/>
            <person name="Cai Q."/>
            <person name="Wang B."/>
            <person name="Liu B."/>
            <person name="Min J."/>
            <person name="Huang Y."/>
            <person name="Wu H."/>
            <person name="Li Z."/>
            <person name="Zhang Y."/>
            <person name="Yin Y."/>
            <person name="Song W."/>
            <person name="Jiang J."/>
            <person name="Jackson S.A."/>
            <person name="Wing R.A."/>
            <person name="Wang J."/>
            <person name="Chen M."/>
        </authorList>
    </citation>
    <scope>NUCLEOTIDE SEQUENCE [LARGE SCALE GENOMIC DNA]</scope>
    <source>
        <strain evidence="2">cv. IRGC 101232</strain>
    </source>
</reference>
<proteinExistence type="predicted"/>
<evidence type="ECO:0000313" key="2">
    <source>
        <dbReference type="EnsemblPlants" id="OB03G29010.1"/>
    </source>
</evidence>
<keyword evidence="3" id="KW-1185">Reference proteome</keyword>
<dbReference type="EnsemblPlants" id="OB03G29010.1">
    <property type="protein sequence ID" value="OB03G29010.1"/>
    <property type="gene ID" value="OB03G29010"/>
</dbReference>
<name>J3LPC5_ORYBR</name>
<feature type="region of interest" description="Disordered" evidence="1">
    <location>
        <begin position="43"/>
        <end position="102"/>
    </location>
</feature>
<organism evidence="2">
    <name type="scientific">Oryza brachyantha</name>
    <name type="common">malo sina</name>
    <dbReference type="NCBI Taxonomy" id="4533"/>
    <lineage>
        <taxon>Eukaryota</taxon>
        <taxon>Viridiplantae</taxon>
        <taxon>Streptophyta</taxon>
        <taxon>Embryophyta</taxon>
        <taxon>Tracheophyta</taxon>
        <taxon>Spermatophyta</taxon>
        <taxon>Magnoliopsida</taxon>
        <taxon>Liliopsida</taxon>
        <taxon>Poales</taxon>
        <taxon>Poaceae</taxon>
        <taxon>BOP clade</taxon>
        <taxon>Oryzoideae</taxon>
        <taxon>Oryzeae</taxon>
        <taxon>Oryzinae</taxon>
        <taxon>Oryza</taxon>
    </lineage>
</organism>
<feature type="compositionally biased region" description="Basic residues" evidence="1">
    <location>
        <begin position="47"/>
        <end position="59"/>
    </location>
</feature>
<reference evidence="2" key="2">
    <citation type="submission" date="2013-04" db="UniProtKB">
        <authorList>
            <consortium name="EnsemblPlants"/>
        </authorList>
    </citation>
    <scope>IDENTIFICATION</scope>
</reference>
<sequence>MGRVSMWFIPEVAFRSFSGPNQFYAVGLHADECKMIAQEEALAAGHRPGHRQAAQRRRPAAATPTGRGMLRHRLRRTGADLHDERQQQQQHPPGATRSRTALPASPAVSFDRLCGSGGSGIVDVVSDVGTYSAYIGDSNNNNTSPKPTLTPPPHTARRRRCRLLPHGPKPKPPPPSPQPTPPLALSPPQRDRRLRPRLSSLGRLPDLVETIDIDGISASF</sequence>
<feature type="compositionally biased region" description="Pro residues" evidence="1">
    <location>
        <begin position="170"/>
        <end position="185"/>
    </location>
</feature>
<feature type="compositionally biased region" description="Basic and acidic residues" evidence="1">
    <location>
        <begin position="77"/>
        <end position="86"/>
    </location>
</feature>
<evidence type="ECO:0000256" key="1">
    <source>
        <dbReference type="SAM" id="MobiDB-lite"/>
    </source>
</evidence>
<dbReference type="Proteomes" id="UP000006038">
    <property type="component" value="Chromosome 3"/>
</dbReference>
<accession>J3LPC5</accession>
<dbReference type="Gramene" id="OB03G29010.1">
    <property type="protein sequence ID" value="OB03G29010.1"/>
    <property type="gene ID" value="OB03G29010"/>
</dbReference>
<protein>
    <submittedName>
        <fullName evidence="2">Uncharacterized protein</fullName>
    </submittedName>
</protein>
<dbReference type="HOGENOM" id="CLU_1257785_0_0_1"/>